<dbReference type="SMART" id="SM00355">
    <property type="entry name" value="ZnF_C2H2"/>
    <property type="match status" value="3"/>
</dbReference>
<feature type="region of interest" description="Disordered" evidence="2">
    <location>
        <begin position="614"/>
        <end position="640"/>
    </location>
</feature>
<reference evidence="4 5" key="1">
    <citation type="submission" date="2023-11" db="EMBL/GenBank/DDBJ databases">
        <title>An acidophilic fungus is an integral part of prey digestion in a carnivorous sundew plant.</title>
        <authorList>
            <person name="Tsai I.J."/>
        </authorList>
    </citation>
    <scope>NUCLEOTIDE SEQUENCE [LARGE SCALE GENOMIC DNA]</scope>
    <source>
        <strain evidence="4">169a</strain>
    </source>
</reference>
<dbReference type="SUPFAM" id="SSF57667">
    <property type="entry name" value="beta-beta-alpha zinc fingers"/>
    <property type="match status" value="1"/>
</dbReference>
<feature type="region of interest" description="Disordered" evidence="2">
    <location>
        <begin position="36"/>
        <end position="69"/>
    </location>
</feature>
<feature type="compositionally biased region" description="Low complexity" evidence="2">
    <location>
        <begin position="669"/>
        <end position="679"/>
    </location>
</feature>
<evidence type="ECO:0000259" key="3">
    <source>
        <dbReference type="PROSITE" id="PS50157"/>
    </source>
</evidence>
<organism evidence="4 5">
    <name type="scientific">Acrodontium crateriforme</name>
    <dbReference type="NCBI Taxonomy" id="150365"/>
    <lineage>
        <taxon>Eukaryota</taxon>
        <taxon>Fungi</taxon>
        <taxon>Dikarya</taxon>
        <taxon>Ascomycota</taxon>
        <taxon>Pezizomycotina</taxon>
        <taxon>Dothideomycetes</taxon>
        <taxon>Dothideomycetidae</taxon>
        <taxon>Mycosphaerellales</taxon>
        <taxon>Teratosphaeriaceae</taxon>
        <taxon>Acrodontium</taxon>
    </lineage>
</organism>
<dbReference type="Gene3D" id="3.30.160.60">
    <property type="entry name" value="Classic Zinc Finger"/>
    <property type="match status" value="1"/>
</dbReference>
<feature type="compositionally biased region" description="Polar residues" evidence="2">
    <location>
        <begin position="168"/>
        <end position="178"/>
    </location>
</feature>
<evidence type="ECO:0000313" key="4">
    <source>
        <dbReference type="EMBL" id="WPH00109.1"/>
    </source>
</evidence>
<feature type="compositionally biased region" description="Low complexity" evidence="2">
    <location>
        <begin position="552"/>
        <end position="561"/>
    </location>
</feature>
<feature type="region of interest" description="Disordered" evidence="2">
    <location>
        <begin position="129"/>
        <end position="178"/>
    </location>
</feature>
<sequence length="794" mass="87590">MSSVAAHPRRRPARDNDSAMTPSLIDCFQNMSLRKGDTFHPSTSNDNQLWDPLESKPQSPSMPARSTTCPKSLEDLLIGAGERRAADLLARVDKAIATNSKLALGQVLSEPEVLPVPTFNVDNSNVTEEKTATRLRHRTSHSSDSGLGSSIAESIDSAAAQSDETDTDSTVTAHSLSSISSVDEERGLSKYAAEQVHKHVIKPILREQALKEFHPLIKDVPRRIGNRDIKNLRDLEKILIFCAPDYSRSPFKYLQFCERTIRVLHTTVTTLHESDQRAPADRPYTQGYFFDLVEQVRFGSSGWHAEFAAFINVVVQIRRYATILAVTREKQAKGEKLDEMDYTEGESISVLGGMTQNGKPAELVRHKDGKTISIATGEVVSSDDLASSTMKRPMSNDITDLEDDDVLRSMARRKKNAKPEIHGCPLCDKEFKRPCDLTKHVKTHERPWKCPDDTCKYHEHGWPTEKERDRHVNDKHSSAPSLYHCLFKPCPYTSKRESNCKQHMEKAHGWEYVRSKSNGKGKALSVTRLPRGSIPPSPASSSMTPLTPIAPSPSTKSWSTSSRHDSMPPPGVAGPSNFGTPVFPNMSPDFAGHFNMNFDFNNMDAFPTSALPITPAMSEDRRGSSVTSSSHSGLNLDGSSFDDAISPEELNFGGYNFGDFRFQQATPESSAGPSSGSMSNNLHAHPGFDQGSHLQHTSPGARLDQTFTSGSFYDAMNLDEGYGPDYSSGPNADFTLFGSNTPAPTASGEMFPSLHENNWGNFGKQFDNSQQPPQLSTGNSALDELFPELKQHRQ</sequence>
<protein>
    <recommendedName>
        <fullName evidence="3">C2H2-type domain-containing protein</fullName>
    </recommendedName>
</protein>
<evidence type="ECO:0000256" key="1">
    <source>
        <dbReference type="PROSITE-ProRule" id="PRU00042"/>
    </source>
</evidence>
<accession>A0AAQ3M1Y7</accession>
<feature type="region of interest" description="Disordered" evidence="2">
    <location>
        <begin position="751"/>
        <end position="794"/>
    </location>
</feature>
<evidence type="ECO:0000256" key="2">
    <source>
        <dbReference type="SAM" id="MobiDB-lite"/>
    </source>
</evidence>
<dbReference type="GO" id="GO:0008270">
    <property type="term" value="F:zinc ion binding"/>
    <property type="evidence" value="ECO:0007669"/>
    <property type="project" value="UniProtKB-KW"/>
</dbReference>
<keyword evidence="5" id="KW-1185">Reference proteome</keyword>
<feature type="region of interest" description="Disordered" evidence="2">
    <location>
        <begin position="1"/>
        <end position="22"/>
    </location>
</feature>
<dbReference type="PROSITE" id="PS50157">
    <property type="entry name" value="ZINC_FINGER_C2H2_2"/>
    <property type="match status" value="1"/>
</dbReference>
<feature type="compositionally biased region" description="Low complexity" evidence="2">
    <location>
        <begin position="142"/>
        <end position="162"/>
    </location>
</feature>
<dbReference type="AlphaFoldDB" id="A0AAQ3M1Y7"/>
<feature type="compositionally biased region" description="Polar residues" evidence="2">
    <location>
        <begin position="56"/>
        <end position="69"/>
    </location>
</feature>
<gene>
    <name evidence="4" type="ORF">R9X50_00293200</name>
</gene>
<feature type="region of interest" description="Disordered" evidence="2">
    <location>
        <begin position="664"/>
        <end position="705"/>
    </location>
</feature>
<dbReference type="InterPro" id="IPR013087">
    <property type="entry name" value="Znf_C2H2_type"/>
</dbReference>
<dbReference type="PROSITE" id="PS00028">
    <property type="entry name" value="ZINC_FINGER_C2H2_1"/>
    <property type="match status" value="1"/>
</dbReference>
<dbReference type="InterPro" id="IPR036236">
    <property type="entry name" value="Znf_C2H2_sf"/>
</dbReference>
<feature type="region of interest" description="Disordered" evidence="2">
    <location>
        <begin position="519"/>
        <end position="580"/>
    </location>
</feature>
<name>A0AAQ3M1Y7_9PEZI</name>
<keyword evidence="1" id="KW-0862">Zinc</keyword>
<evidence type="ECO:0000313" key="5">
    <source>
        <dbReference type="Proteomes" id="UP001303373"/>
    </source>
</evidence>
<proteinExistence type="predicted"/>
<keyword evidence="1" id="KW-0479">Metal-binding</keyword>
<feature type="compositionally biased region" description="Polar residues" evidence="2">
    <location>
        <begin position="755"/>
        <end position="780"/>
    </location>
</feature>
<dbReference type="Proteomes" id="UP001303373">
    <property type="component" value="Chromosome 4"/>
</dbReference>
<keyword evidence="1" id="KW-0863">Zinc-finger</keyword>
<dbReference type="EMBL" id="CP138583">
    <property type="protein sequence ID" value="WPH00109.1"/>
    <property type="molecule type" value="Genomic_DNA"/>
</dbReference>
<feature type="domain" description="C2H2-type" evidence="3">
    <location>
        <begin position="422"/>
        <end position="444"/>
    </location>
</feature>